<sequence>MDCKNIGCIRPAKLEDAPDILAIYLEIDPFRKDVSKHKNINLVDVIDWIESATKQKPLLVIDSFYIDKENSISPKEKKGKVAGWCSVEAFYGLPAFDNAREVSFYVSSEYQRLGVASALFDHLITNRHEIGFSHLVAYVYAENTKSLNFFSKQGFEEWGLLPDIAQIERNKQSVHLLGKVFPLS</sequence>
<dbReference type="PANTHER" id="PTHR43072">
    <property type="entry name" value="N-ACETYLTRANSFERASE"/>
    <property type="match status" value="1"/>
</dbReference>
<dbReference type="CDD" id="cd04301">
    <property type="entry name" value="NAT_SF"/>
    <property type="match status" value="1"/>
</dbReference>
<protein>
    <submittedName>
        <fullName evidence="4">GNAT family N-acetyltransferase</fullName>
    </submittedName>
</protein>
<dbReference type="InterPro" id="IPR000182">
    <property type="entry name" value="GNAT_dom"/>
</dbReference>
<keyword evidence="2" id="KW-0012">Acyltransferase</keyword>
<evidence type="ECO:0000313" key="4">
    <source>
        <dbReference type="EMBL" id="MCV2403297.1"/>
    </source>
</evidence>
<proteinExistence type="predicted"/>
<dbReference type="InterPro" id="IPR016181">
    <property type="entry name" value="Acyl_CoA_acyltransferase"/>
</dbReference>
<dbReference type="Gene3D" id="3.40.630.30">
    <property type="match status" value="1"/>
</dbReference>
<reference evidence="4 5" key="1">
    <citation type="submission" date="2022-10" db="EMBL/GenBank/DDBJ databases">
        <title>Marinomonas transparenta sp. nov. and Marinomonas sargassi sp. nov., isolated from marine alga (Sargassum natans (L.) Gaillon).</title>
        <authorList>
            <person name="Wang Y."/>
        </authorList>
    </citation>
    <scope>NUCLEOTIDE SEQUENCE [LARGE SCALE GENOMIC DNA]</scope>
    <source>
        <strain evidence="4 5">C2222</strain>
    </source>
</reference>
<dbReference type="PANTHER" id="PTHR43072:SF23">
    <property type="entry name" value="UPF0039 PROTEIN C11D3.02C"/>
    <property type="match status" value="1"/>
</dbReference>
<name>A0ABT2YTS1_9GAMM</name>
<gene>
    <name evidence="4" type="ORF">OFY17_10435</name>
</gene>
<dbReference type="Pfam" id="PF00583">
    <property type="entry name" value="Acetyltransf_1"/>
    <property type="match status" value="1"/>
</dbReference>
<dbReference type="Proteomes" id="UP001209713">
    <property type="component" value="Unassembled WGS sequence"/>
</dbReference>
<evidence type="ECO:0000256" key="2">
    <source>
        <dbReference type="ARBA" id="ARBA00023315"/>
    </source>
</evidence>
<feature type="domain" description="N-acetyltransferase" evidence="3">
    <location>
        <begin position="25"/>
        <end position="172"/>
    </location>
</feature>
<evidence type="ECO:0000259" key="3">
    <source>
        <dbReference type="PROSITE" id="PS51186"/>
    </source>
</evidence>
<dbReference type="PROSITE" id="PS51186">
    <property type="entry name" value="GNAT"/>
    <property type="match status" value="1"/>
</dbReference>
<dbReference type="EMBL" id="JAOVZB010000004">
    <property type="protein sequence ID" value="MCV2403297.1"/>
    <property type="molecule type" value="Genomic_DNA"/>
</dbReference>
<evidence type="ECO:0000313" key="5">
    <source>
        <dbReference type="Proteomes" id="UP001209713"/>
    </source>
</evidence>
<keyword evidence="5" id="KW-1185">Reference proteome</keyword>
<organism evidence="4 5">
    <name type="scientific">Marinomonas sargassi</name>
    <dbReference type="NCBI Taxonomy" id="2984494"/>
    <lineage>
        <taxon>Bacteria</taxon>
        <taxon>Pseudomonadati</taxon>
        <taxon>Pseudomonadota</taxon>
        <taxon>Gammaproteobacteria</taxon>
        <taxon>Oceanospirillales</taxon>
        <taxon>Oceanospirillaceae</taxon>
        <taxon>Marinomonas</taxon>
    </lineage>
</organism>
<comment type="caution">
    <text evidence="4">The sequence shown here is derived from an EMBL/GenBank/DDBJ whole genome shotgun (WGS) entry which is preliminary data.</text>
</comment>
<evidence type="ECO:0000256" key="1">
    <source>
        <dbReference type="ARBA" id="ARBA00022679"/>
    </source>
</evidence>
<keyword evidence="1" id="KW-0808">Transferase</keyword>
<dbReference type="SUPFAM" id="SSF55729">
    <property type="entry name" value="Acyl-CoA N-acyltransferases (Nat)"/>
    <property type="match status" value="1"/>
</dbReference>
<accession>A0ABT2YTS1</accession>
<dbReference type="RefSeq" id="WP_263530673.1">
    <property type="nucleotide sequence ID" value="NZ_JAOVZB010000004.1"/>
</dbReference>